<proteinExistence type="predicted"/>
<evidence type="ECO:0000259" key="1">
    <source>
        <dbReference type="Pfam" id="PF00557"/>
    </source>
</evidence>
<dbReference type="EMBL" id="UOGL01000251">
    <property type="protein sequence ID" value="VAX38720.1"/>
    <property type="molecule type" value="Genomic_DNA"/>
</dbReference>
<dbReference type="SUPFAM" id="SSF55920">
    <property type="entry name" value="Creatinase/aminopeptidase"/>
    <property type="match status" value="1"/>
</dbReference>
<sequence length="402" mass="45321">MPIDICDPSVSRSSGEIPLADYDRIIDVKQKHQQIADFLQAHQYDAVILQSPHNFSWMTSGGDNSRAGSSETTASLFITPDARLVATSNVDSARLFEHEIPGLGFQLKERPWHEPCIGLLEDLCRGRTVASDTGILRTFDISAQLHNMRIPLSSLECERMRDLGKKLAHAVEATARNFQYGQTEAEIAGQISHRLIKHRIIPERIQIRAIKKNPIYPHWTFSNEKVESAVIISAVGRLHGLCVGVSRTVSFGEPETPILGAHHRAVLMQATGMFFSKPEWEVFEIWKRLQRIYEKFGCENEWQLADQGHIIGYQTSEIPIVPKSEFRVTPRMPIHWHPSIGPATVGDTILVGEEGFELLTPMEEWPRLNVEVKGVVFTRPDILRRSKPIPSPSTLSDSHILH</sequence>
<dbReference type="InterPro" id="IPR036005">
    <property type="entry name" value="Creatinase/aminopeptidase-like"/>
</dbReference>
<dbReference type="InterPro" id="IPR000994">
    <property type="entry name" value="Pept_M24"/>
</dbReference>
<dbReference type="AlphaFoldDB" id="A0A3B1DUA3"/>
<dbReference type="Pfam" id="PF00557">
    <property type="entry name" value="Peptidase_M24"/>
    <property type="match status" value="1"/>
</dbReference>
<evidence type="ECO:0000313" key="2">
    <source>
        <dbReference type="EMBL" id="VAX38720.1"/>
    </source>
</evidence>
<gene>
    <name evidence="2" type="ORF">MNBD_PLANCTO02-2631</name>
</gene>
<dbReference type="CDD" id="cd01066">
    <property type="entry name" value="APP_MetAP"/>
    <property type="match status" value="1"/>
</dbReference>
<dbReference type="InterPro" id="IPR029149">
    <property type="entry name" value="Creatin/AminoP/Spt16_N"/>
</dbReference>
<protein>
    <recommendedName>
        <fullName evidence="1">Peptidase M24 domain-containing protein</fullName>
    </recommendedName>
</protein>
<name>A0A3B1DUA3_9ZZZZ</name>
<dbReference type="Gene3D" id="3.90.230.10">
    <property type="entry name" value="Creatinase/methionine aminopeptidase superfamily"/>
    <property type="match status" value="1"/>
</dbReference>
<dbReference type="SUPFAM" id="SSF53092">
    <property type="entry name" value="Creatinase/prolidase N-terminal domain"/>
    <property type="match status" value="1"/>
</dbReference>
<dbReference type="InterPro" id="IPR050659">
    <property type="entry name" value="Peptidase_M24B"/>
</dbReference>
<dbReference type="PANTHER" id="PTHR46112">
    <property type="entry name" value="AMINOPEPTIDASE"/>
    <property type="match status" value="1"/>
</dbReference>
<organism evidence="2">
    <name type="scientific">hydrothermal vent metagenome</name>
    <dbReference type="NCBI Taxonomy" id="652676"/>
    <lineage>
        <taxon>unclassified sequences</taxon>
        <taxon>metagenomes</taxon>
        <taxon>ecological metagenomes</taxon>
    </lineage>
</organism>
<reference evidence="2" key="1">
    <citation type="submission" date="2018-06" db="EMBL/GenBank/DDBJ databases">
        <authorList>
            <person name="Zhirakovskaya E."/>
        </authorList>
    </citation>
    <scope>NUCLEOTIDE SEQUENCE</scope>
</reference>
<dbReference type="PANTHER" id="PTHR46112:SF3">
    <property type="entry name" value="AMINOPEPTIDASE YPDF"/>
    <property type="match status" value="1"/>
</dbReference>
<accession>A0A3B1DUA3</accession>
<feature type="domain" description="Peptidase M24" evidence="1">
    <location>
        <begin position="158"/>
        <end position="342"/>
    </location>
</feature>